<evidence type="ECO:0000313" key="1">
    <source>
        <dbReference type="EMBL" id="JAD96538.1"/>
    </source>
</evidence>
<reference evidence="1" key="2">
    <citation type="journal article" date="2015" name="Data Brief">
        <title>Shoot transcriptome of the giant reed, Arundo donax.</title>
        <authorList>
            <person name="Barrero R.A."/>
            <person name="Guerrero F.D."/>
            <person name="Moolhuijzen P."/>
            <person name="Goolsby J.A."/>
            <person name="Tidwell J."/>
            <person name="Bellgard S.E."/>
            <person name="Bellgard M.I."/>
        </authorList>
    </citation>
    <scope>NUCLEOTIDE SEQUENCE</scope>
    <source>
        <tissue evidence="1">Shoot tissue taken approximately 20 cm above the soil surface</tissue>
    </source>
</reference>
<protein>
    <submittedName>
        <fullName evidence="1">Uncharacterized protein</fullName>
    </submittedName>
</protein>
<sequence>MKKNSIQKIKPIFQFLFRRRLQTNNSPSTTKSTTMERLQVPGCYTNRKPDTNWKKIVWSSWMHDAALAATHHAK</sequence>
<reference evidence="1" key="1">
    <citation type="submission" date="2014-09" db="EMBL/GenBank/DDBJ databases">
        <authorList>
            <person name="Magalhaes I.L.F."/>
            <person name="Oliveira U."/>
            <person name="Santos F.R."/>
            <person name="Vidigal T.H.D.A."/>
            <person name="Brescovit A.D."/>
            <person name="Santos A.J."/>
        </authorList>
    </citation>
    <scope>NUCLEOTIDE SEQUENCE</scope>
    <source>
        <tissue evidence="1">Shoot tissue taken approximately 20 cm above the soil surface</tissue>
    </source>
</reference>
<dbReference type="EMBL" id="GBRH01201357">
    <property type="protein sequence ID" value="JAD96538.1"/>
    <property type="molecule type" value="Transcribed_RNA"/>
</dbReference>
<name>A0A0A9EBY6_ARUDO</name>
<proteinExistence type="predicted"/>
<dbReference type="AlphaFoldDB" id="A0A0A9EBY6"/>
<accession>A0A0A9EBY6</accession>
<organism evidence="1">
    <name type="scientific">Arundo donax</name>
    <name type="common">Giant reed</name>
    <name type="synonym">Donax arundinaceus</name>
    <dbReference type="NCBI Taxonomy" id="35708"/>
    <lineage>
        <taxon>Eukaryota</taxon>
        <taxon>Viridiplantae</taxon>
        <taxon>Streptophyta</taxon>
        <taxon>Embryophyta</taxon>
        <taxon>Tracheophyta</taxon>
        <taxon>Spermatophyta</taxon>
        <taxon>Magnoliopsida</taxon>
        <taxon>Liliopsida</taxon>
        <taxon>Poales</taxon>
        <taxon>Poaceae</taxon>
        <taxon>PACMAD clade</taxon>
        <taxon>Arundinoideae</taxon>
        <taxon>Arundineae</taxon>
        <taxon>Arundo</taxon>
    </lineage>
</organism>